<dbReference type="AlphaFoldDB" id="A0A096AYH9"/>
<reference evidence="2 3" key="1">
    <citation type="submission" date="2011-08" db="EMBL/GenBank/DDBJ databases">
        <title>The Genome Sequence of Clostridium orbiscindens 1_3_50AFAA.</title>
        <authorList>
            <consortium name="The Broad Institute Genome Sequencing Platform"/>
            <person name="Earl A."/>
            <person name="Ward D."/>
            <person name="Feldgarden M."/>
            <person name="Gevers D."/>
            <person name="Daigneault M."/>
            <person name="Strauss J."/>
            <person name="Allen-Vercoe E."/>
            <person name="Young S.K."/>
            <person name="Zeng Q."/>
            <person name="Gargeya S."/>
            <person name="Fitzgerald M."/>
            <person name="Haas B."/>
            <person name="Abouelleil A."/>
            <person name="Alvarado L."/>
            <person name="Arachchi H.M."/>
            <person name="Berlin A."/>
            <person name="Brown A."/>
            <person name="Chapman S.B."/>
            <person name="Chen Z."/>
            <person name="Dunbar C."/>
            <person name="Freedman E."/>
            <person name="Gearin G."/>
            <person name="Gellesch M."/>
            <person name="Goldberg J."/>
            <person name="Griggs A."/>
            <person name="Gujja S."/>
            <person name="Heiman D."/>
            <person name="Howarth C."/>
            <person name="Larson L."/>
            <person name="Lui A."/>
            <person name="MacDonald P.J.P."/>
            <person name="Montmayeur A."/>
            <person name="Murphy C."/>
            <person name="Neiman D."/>
            <person name="Pearson M."/>
            <person name="Priest M."/>
            <person name="Roberts A."/>
            <person name="Saif S."/>
            <person name="Shea T."/>
            <person name="Shenoy N."/>
            <person name="Sisk P."/>
            <person name="Stolte C."/>
            <person name="Sykes S."/>
            <person name="Wortman J."/>
            <person name="Nusbaum C."/>
            <person name="Birren B."/>
        </authorList>
    </citation>
    <scope>NUCLEOTIDE SEQUENCE [LARGE SCALE GENOMIC DNA]</scope>
    <source>
        <strain evidence="2 3">1_3_50AFAA</strain>
    </source>
</reference>
<dbReference type="EMBL" id="ADLO01000139">
    <property type="protein sequence ID" value="KGF51761.1"/>
    <property type="molecule type" value="Genomic_DNA"/>
</dbReference>
<name>A0A096AYH9_FLAPL</name>
<evidence type="ECO:0000256" key="1">
    <source>
        <dbReference type="SAM" id="Coils"/>
    </source>
</evidence>
<protein>
    <recommendedName>
        <fullName evidence="4">Translation initiation factor 2</fullName>
    </recommendedName>
</protein>
<sequence length="123" mass="14145">MAETKNLCAQIPLELHAKVCGEREQREQTTSQYITELLMEYYEMKENGGKTTMANNGSRTMAFQIPEELFQRIKQHLERESARSGRKVTQREFVLSLIEEALEQAEEEAAEKEATQEKCGEDA</sequence>
<dbReference type="HOGENOM" id="CLU_104092_1_0_9"/>
<dbReference type="Proteomes" id="UP000029585">
    <property type="component" value="Unassembled WGS sequence"/>
</dbReference>
<organism evidence="2 3">
    <name type="scientific">Flavonifractor plautii 1_3_50AFAA</name>
    <dbReference type="NCBI Taxonomy" id="742738"/>
    <lineage>
        <taxon>Bacteria</taxon>
        <taxon>Bacillati</taxon>
        <taxon>Bacillota</taxon>
        <taxon>Clostridia</taxon>
        <taxon>Eubacteriales</taxon>
        <taxon>Oscillospiraceae</taxon>
        <taxon>Flavonifractor</taxon>
    </lineage>
</organism>
<evidence type="ECO:0000313" key="3">
    <source>
        <dbReference type="Proteomes" id="UP000029585"/>
    </source>
</evidence>
<comment type="caution">
    <text evidence="2">The sequence shown here is derived from an EMBL/GenBank/DDBJ whole genome shotgun (WGS) entry which is preliminary data.</text>
</comment>
<gene>
    <name evidence="2" type="ORF">HMPREF9460_04237</name>
</gene>
<keyword evidence="3" id="KW-1185">Reference proteome</keyword>
<dbReference type="PATRIC" id="fig|742738.3.peg.4345"/>
<dbReference type="RefSeq" id="WP_021632346.1">
    <property type="nucleotide sequence ID" value="NZ_KN174173.1"/>
</dbReference>
<accession>A0A096AYH9</accession>
<dbReference type="eggNOG" id="ENOG5032XWD">
    <property type="taxonomic scope" value="Bacteria"/>
</dbReference>
<proteinExistence type="predicted"/>
<evidence type="ECO:0000313" key="2">
    <source>
        <dbReference type="EMBL" id="KGF51761.1"/>
    </source>
</evidence>
<keyword evidence="1" id="KW-0175">Coiled coil</keyword>
<feature type="coiled-coil region" evidence="1">
    <location>
        <begin position="95"/>
        <end position="122"/>
    </location>
</feature>
<evidence type="ECO:0008006" key="4">
    <source>
        <dbReference type="Google" id="ProtNLM"/>
    </source>
</evidence>